<dbReference type="Gene3D" id="1.10.150.20">
    <property type="entry name" value="5' to 3' exonuclease, C-terminal subdomain"/>
    <property type="match status" value="1"/>
</dbReference>
<evidence type="ECO:0000313" key="3">
    <source>
        <dbReference type="Proteomes" id="UP000595980"/>
    </source>
</evidence>
<keyword evidence="1" id="KW-0472">Membrane</keyword>
<accession>A0A7T8ETK1</accession>
<keyword evidence="1" id="KW-0812">Transmembrane</keyword>
<proteinExistence type="predicted"/>
<protein>
    <submittedName>
        <fullName evidence="2">Uncharacterized protein</fullName>
    </submittedName>
</protein>
<dbReference type="Proteomes" id="UP000595980">
    <property type="component" value="Segment"/>
</dbReference>
<organism evidence="2 3">
    <name type="scientific">Acinetobacter phage Pipo</name>
    <dbReference type="NCBI Taxonomy" id="2797425"/>
    <lineage>
        <taxon>Viruses</taxon>
        <taxon>Duplodnaviria</taxon>
        <taxon>Heunggongvirae</taxon>
        <taxon>Uroviricota</taxon>
        <taxon>Caudoviricetes</taxon>
        <taxon>Autographivirales</taxon>
        <taxon>Autoscriptoviridae</taxon>
        <taxon>Beijerinckvirinae</taxon>
        <taxon>Friunavirus</taxon>
        <taxon>Friunavirus Pipo</taxon>
    </lineage>
</organism>
<sequence length="163" mass="18965">MNTVQQSKDIYKELASRIFGVPINQVTPEQRARARCCLFTLYIYIYIYQIIFRKIEMVKQTNTTFVEVDFAFDTDTRNKVGFWKFPEESEETDHHKATTATQFSVEMTNYIETKGVALEGQNKEVVTTTLERFFALNPDSVTIMTMNGENDFTLELKSNIINK</sequence>
<keyword evidence="3" id="KW-1185">Reference proteome</keyword>
<name>A0A7T8ETK1_9CAUD</name>
<reference evidence="2 3" key="1">
    <citation type="submission" date="2020-12" db="EMBL/GenBank/DDBJ databases">
        <title>Complete genome sequence of Acinetobacter phage Pipo.</title>
        <authorList>
            <person name="Acevedo Ugarriza L."/>
            <person name="Sun L."/>
            <person name="Liu M."/>
            <person name="Gill J."/>
        </authorList>
    </citation>
    <scope>NUCLEOTIDE SEQUENCE [LARGE SCALE GENOMIC DNA]</scope>
</reference>
<gene>
    <name evidence="2" type="ORF">CPT_Pipo_010</name>
</gene>
<evidence type="ECO:0000256" key="1">
    <source>
        <dbReference type="SAM" id="Phobius"/>
    </source>
</evidence>
<evidence type="ECO:0000313" key="2">
    <source>
        <dbReference type="EMBL" id="QQO92931.1"/>
    </source>
</evidence>
<feature type="transmembrane region" description="Helical" evidence="1">
    <location>
        <begin position="32"/>
        <end position="51"/>
    </location>
</feature>
<dbReference type="EMBL" id="MW366783">
    <property type="protein sequence ID" value="QQO92931.1"/>
    <property type="molecule type" value="Genomic_DNA"/>
</dbReference>
<keyword evidence="1" id="KW-1133">Transmembrane helix</keyword>